<evidence type="ECO:0000313" key="1">
    <source>
        <dbReference type="EMBL" id="KKL25885.1"/>
    </source>
</evidence>
<proteinExistence type="predicted"/>
<protein>
    <submittedName>
        <fullName evidence="1">Uncharacterized protein</fullName>
    </submittedName>
</protein>
<accession>A0A0F9BVD1</accession>
<dbReference type="EMBL" id="LAZR01036045">
    <property type="protein sequence ID" value="KKL25885.1"/>
    <property type="molecule type" value="Genomic_DNA"/>
</dbReference>
<gene>
    <name evidence="1" type="ORF">LCGC14_2400820</name>
</gene>
<organism evidence="1">
    <name type="scientific">marine sediment metagenome</name>
    <dbReference type="NCBI Taxonomy" id="412755"/>
    <lineage>
        <taxon>unclassified sequences</taxon>
        <taxon>metagenomes</taxon>
        <taxon>ecological metagenomes</taxon>
    </lineage>
</organism>
<comment type="caution">
    <text evidence="1">The sequence shown here is derived from an EMBL/GenBank/DDBJ whole genome shotgun (WGS) entry which is preliminary data.</text>
</comment>
<name>A0A0F9BVD1_9ZZZZ</name>
<reference evidence="1" key="1">
    <citation type="journal article" date="2015" name="Nature">
        <title>Complex archaea that bridge the gap between prokaryotes and eukaryotes.</title>
        <authorList>
            <person name="Spang A."/>
            <person name="Saw J.H."/>
            <person name="Jorgensen S.L."/>
            <person name="Zaremba-Niedzwiedzka K."/>
            <person name="Martijn J."/>
            <person name="Lind A.E."/>
            <person name="van Eijk R."/>
            <person name="Schleper C."/>
            <person name="Guy L."/>
            <person name="Ettema T.J."/>
        </authorList>
    </citation>
    <scope>NUCLEOTIDE SEQUENCE</scope>
</reference>
<dbReference type="AlphaFoldDB" id="A0A0F9BVD1"/>
<sequence length="69" mass="8036">MKLREFRHYWRNLKHPSGPMSLGLGDNQCIGYSSIYGWWIADVTWQNTRRNITNIESKEAVKLLVGVIS</sequence>